<evidence type="ECO:0000256" key="1">
    <source>
        <dbReference type="ARBA" id="ARBA00023015"/>
    </source>
</evidence>
<comment type="caution">
    <text evidence="5">The sequence shown here is derived from an EMBL/GenBank/DDBJ whole genome shotgun (WGS) entry which is preliminary data.</text>
</comment>
<dbReference type="GO" id="GO:0003700">
    <property type="term" value="F:DNA-binding transcription factor activity"/>
    <property type="evidence" value="ECO:0007669"/>
    <property type="project" value="InterPro"/>
</dbReference>
<name>U6RBR2_9BACT</name>
<keyword evidence="2" id="KW-0238">DNA-binding</keyword>
<keyword evidence="3" id="KW-0804">Transcription</keyword>
<dbReference type="Proteomes" id="UP000017831">
    <property type="component" value="Unassembled WGS sequence"/>
</dbReference>
<dbReference type="Pfam" id="PF12833">
    <property type="entry name" value="HTH_18"/>
    <property type="match status" value="1"/>
</dbReference>
<organism evidence="5 6">
    <name type="scientific">Phocaeicola massiliensis B84634 = Timone 84634 = DSM 17679 = JCM 13223</name>
    <dbReference type="NCBI Taxonomy" id="1121098"/>
    <lineage>
        <taxon>Bacteria</taxon>
        <taxon>Pseudomonadati</taxon>
        <taxon>Bacteroidota</taxon>
        <taxon>Bacteroidia</taxon>
        <taxon>Bacteroidales</taxon>
        <taxon>Bacteroidaceae</taxon>
        <taxon>Phocaeicola</taxon>
    </lineage>
</organism>
<evidence type="ECO:0000313" key="6">
    <source>
        <dbReference type="Proteomes" id="UP000017831"/>
    </source>
</evidence>
<dbReference type="PATRIC" id="fig|1121098.3.peg.2587"/>
<accession>U6RBR2</accession>
<reference evidence="5 6" key="1">
    <citation type="submission" date="2013-04" db="EMBL/GenBank/DDBJ databases">
        <title>The Genome Sequence of Bacteroides massiliensis DSM 17679.</title>
        <authorList>
            <consortium name="The Broad Institute Genomics Platform"/>
            <person name="Earl A."/>
            <person name="Ward D."/>
            <person name="Feldgarden M."/>
            <person name="Gevers D."/>
            <person name="Martens E."/>
            <person name="Fenner L."/>
            <person name="Roux V."/>
            <person name="Mallet M.N."/>
            <person name="Raoult D."/>
            <person name="Walker B."/>
            <person name="Young S."/>
            <person name="Zeng Q."/>
            <person name="Gargeya S."/>
            <person name="Fitzgerald M."/>
            <person name="Haas B."/>
            <person name="Abouelleil A."/>
            <person name="Allen A.W."/>
            <person name="Alvarado L."/>
            <person name="Arachchi H.M."/>
            <person name="Berlin A.M."/>
            <person name="Chapman S.B."/>
            <person name="Gainer-Dewar J."/>
            <person name="Goldberg J."/>
            <person name="Griggs A."/>
            <person name="Gujja S."/>
            <person name="Hansen M."/>
            <person name="Howarth C."/>
            <person name="Imamovic A."/>
            <person name="Ireland A."/>
            <person name="Larimer J."/>
            <person name="McCowan C."/>
            <person name="Murphy C."/>
            <person name="Pearson M."/>
            <person name="Poon T.W."/>
            <person name="Priest M."/>
            <person name="Roberts A."/>
            <person name="Saif S."/>
            <person name="Shea T."/>
            <person name="Sisk P."/>
            <person name="Sykes S."/>
            <person name="Wortman J."/>
            <person name="Nusbaum C."/>
            <person name="Birren B."/>
        </authorList>
    </citation>
    <scope>NUCLEOTIDE SEQUENCE [LARGE SCALE GENOMIC DNA]</scope>
    <source>
        <strain evidence="6">B84634 / Timone 84634 / DSM 17679 / JCM 13223</strain>
    </source>
</reference>
<gene>
    <name evidence="5" type="ORF">HMPREF1534_02551</name>
</gene>
<protein>
    <recommendedName>
        <fullName evidence="4">HTH araC/xylS-type domain-containing protein</fullName>
    </recommendedName>
</protein>
<dbReference type="InterPro" id="IPR018060">
    <property type="entry name" value="HTH_AraC"/>
</dbReference>
<dbReference type="RefSeq" id="WP_005941702.1">
    <property type="nucleotide sequence ID" value="NZ_KB890326.1"/>
</dbReference>
<feature type="domain" description="HTH araC/xylS-type" evidence="4">
    <location>
        <begin position="50"/>
        <end position="151"/>
    </location>
</feature>
<evidence type="ECO:0000256" key="3">
    <source>
        <dbReference type="ARBA" id="ARBA00023163"/>
    </source>
</evidence>
<dbReference type="GeneID" id="60061533"/>
<dbReference type="SMART" id="SM00342">
    <property type="entry name" value="HTH_ARAC"/>
    <property type="match status" value="1"/>
</dbReference>
<evidence type="ECO:0000313" key="5">
    <source>
        <dbReference type="EMBL" id="EOA54079.1"/>
    </source>
</evidence>
<keyword evidence="1" id="KW-0805">Transcription regulation</keyword>
<dbReference type="eggNOG" id="COG2169">
    <property type="taxonomic scope" value="Bacteria"/>
</dbReference>
<dbReference type="Gene3D" id="1.10.10.60">
    <property type="entry name" value="Homeodomain-like"/>
    <property type="match status" value="2"/>
</dbReference>
<sequence length="157" mass="18642">MEYLFLKRKKASFVSQRQKDLLFDAAEKQWRKEFVAGGIETRKVDLDIYKSLLYFLEIKQVFLDPKLSLKKLSMMIETNQTYLSNVINRYFGCCLKKLVNSYRIEYAKELLRAGNCPLKELPQRSGFTSKSTFYAAFGRQSGYTPKRYMTYKWKNEM</sequence>
<dbReference type="PANTHER" id="PTHR43280:SF2">
    <property type="entry name" value="HTH-TYPE TRANSCRIPTIONAL REGULATOR EXSA"/>
    <property type="match status" value="1"/>
</dbReference>
<proteinExistence type="predicted"/>
<dbReference type="HOGENOM" id="CLU_135469_1_0_10"/>
<evidence type="ECO:0000256" key="2">
    <source>
        <dbReference type="ARBA" id="ARBA00023125"/>
    </source>
</evidence>
<dbReference type="SUPFAM" id="SSF46689">
    <property type="entry name" value="Homeodomain-like"/>
    <property type="match status" value="1"/>
</dbReference>
<dbReference type="InterPro" id="IPR009057">
    <property type="entry name" value="Homeodomain-like_sf"/>
</dbReference>
<evidence type="ECO:0000259" key="4">
    <source>
        <dbReference type="PROSITE" id="PS01124"/>
    </source>
</evidence>
<dbReference type="PROSITE" id="PS01124">
    <property type="entry name" value="HTH_ARAC_FAMILY_2"/>
    <property type="match status" value="1"/>
</dbReference>
<dbReference type="OrthoDB" id="1029553at2"/>
<keyword evidence="6" id="KW-1185">Reference proteome</keyword>
<dbReference type="EMBL" id="AQHY01000028">
    <property type="protein sequence ID" value="EOA54079.1"/>
    <property type="molecule type" value="Genomic_DNA"/>
</dbReference>
<dbReference type="GO" id="GO:0043565">
    <property type="term" value="F:sequence-specific DNA binding"/>
    <property type="evidence" value="ECO:0007669"/>
    <property type="project" value="InterPro"/>
</dbReference>
<dbReference type="PANTHER" id="PTHR43280">
    <property type="entry name" value="ARAC-FAMILY TRANSCRIPTIONAL REGULATOR"/>
    <property type="match status" value="1"/>
</dbReference>
<dbReference type="AlphaFoldDB" id="U6RBR2"/>
<dbReference type="STRING" id="1121098.HMPREF1534_02551"/>